<evidence type="ECO:0000313" key="1">
    <source>
        <dbReference type="EMBL" id="CAD9294587.1"/>
    </source>
</evidence>
<accession>A0A7S1VDR1</accession>
<name>A0A7S1VDR1_9STRA</name>
<proteinExistence type="predicted"/>
<organism evidence="1">
    <name type="scientific">Grammatophora oceanica</name>
    <dbReference type="NCBI Taxonomy" id="210454"/>
    <lineage>
        <taxon>Eukaryota</taxon>
        <taxon>Sar</taxon>
        <taxon>Stramenopiles</taxon>
        <taxon>Ochrophyta</taxon>
        <taxon>Bacillariophyta</taxon>
        <taxon>Fragilariophyceae</taxon>
        <taxon>Fragilariophycidae</taxon>
        <taxon>Rhabdonematales</taxon>
        <taxon>Grammatophoraceae</taxon>
        <taxon>Grammatophora</taxon>
    </lineage>
</organism>
<dbReference type="EMBL" id="HBGK01035892">
    <property type="protein sequence ID" value="CAD9294587.1"/>
    <property type="molecule type" value="Transcribed_RNA"/>
</dbReference>
<reference evidence="1" key="1">
    <citation type="submission" date="2021-01" db="EMBL/GenBank/DDBJ databases">
        <authorList>
            <person name="Corre E."/>
            <person name="Pelletier E."/>
            <person name="Niang G."/>
            <person name="Scheremetjew M."/>
            <person name="Finn R."/>
            <person name="Kale V."/>
            <person name="Holt S."/>
            <person name="Cochrane G."/>
            <person name="Meng A."/>
            <person name="Brown T."/>
            <person name="Cohen L."/>
        </authorList>
    </citation>
    <scope>NUCLEOTIDE SEQUENCE</scope>
    <source>
        <strain evidence="1">CCMP 410</strain>
    </source>
</reference>
<dbReference type="AlphaFoldDB" id="A0A7S1VDR1"/>
<gene>
    <name evidence="1" type="ORF">GOCE00092_LOCUS18592</name>
</gene>
<protein>
    <submittedName>
        <fullName evidence="1">Uncharacterized protein</fullName>
    </submittedName>
</protein>
<sequence length="157" mass="16589">MVKAKSVRLDCAALICSRSDVYAAEERSTEPDVSWATLTVSSPPLATCPAVVSDRTLFVDDVSFVAEKIMGLTSLPSGAIPVFAIGVVSSPNTSVKLGVAHPRVEESNLKVRDSDGSQHLIALLAILSLSSFCCPTVDPRSLVCPVLTQPAQHLVSR</sequence>